<protein>
    <submittedName>
        <fullName evidence="1">Cyclic lactone autoinducer peptide</fullName>
    </submittedName>
</protein>
<sequence>MKNTNVNLLSVVSGMLQLIAEKNISTASAGTMYQPKAPASLKAGK</sequence>
<dbReference type="EMBL" id="QPJT01000006">
    <property type="protein sequence ID" value="RCX17923.1"/>
    <property type="molecule type" value="Genomic_DNA"/>
</dbReference>
<dbReference type="NCBIfam" id="TIGR04223">
    <property type="entry name" value="quorum_AgrD"/>
    <property type="match status" value="1"/>
</dbReference>
<gene>
    <name evidence="1" type="ORF">DFR58_10691</name>
</gene>
<accession>A0A369B8S1</accession>
<name>A0A369B8S1_9FIRM</name>
<keyword evidence="2" id="KW-1185">Reference proteome</keyword>
<proteinExistence type="predicted"/>
<dbReference type="RefSeq" id="WP_114297068.1">
    <property type="nucleotide sequence ID" value="NZ_QPJT01000006.1"/>
</dbReference>
<comment type="caution">
    <text evidence="1">The sequence shown here is derived from an EMBL/GenBank/DDBJ whole genome shotgun (WGS) entry which is preliminary data.</text>
</comment>
<dbReference type="Proteomes" id="UP000253034">
    <property type="component" value="Unassembled WGS sequence"/>
</dbReference>
<evidence type="ECO:0000313" key="1">
    <source>
        <dbReference type="EMBL" id="RCX17923.1"/>
    </source>
</evidence>
<organism evidence="1 2">
    <name type="scientific">Anaerobacterium chartisolvens</name>
    <dbReference type="NCBI Taxonomy" id="1297424"/>
    <lineage>
        <taxon>Bacteria</taxon>
        <taxon>Bacillati</taxon>
        <taxon>Bacillota</taxon>
        <taxon>Clostridia</taxon>
        <taxon>Eubacteriales</taxon>
        <taxon>Oscillospiraceae</taxon>
        <taxon>Anaerobacterium</taxon>
    </lineage>
</organism>
<reference evidence="1 2" key="1">
    <citation type="submission" date="2018-07" db="EMBL/GenBank/DDBJ databases">
        <title>Genomic Encyclopedia of Type Strains, Phase IV (KMG-IV): sequencing the most valuable type-strain genomes for metagenomic binning, comparative biology and taxonomic classification.</title>
        <authorList>
            <person name="Goeker M."/>
        </authorList>
    </citation>
    <scope>NUCLEOTIDE SEQUENCE [LARGE SCALE GENOMIC DNA]</scope>
    <source>
        <strain evidence="1 2">DSM 27016</strain>
    </source>
</reference>
<dbReference type="AlphaFoldDB" id="A0A369B8S1"/>
<evidence type="ECO:0000313" key="2">
    <source>
        <dbReference type="Proteomes" id="UP000253034"/>
    </source>
</evidence>
<dbReference type="InterPro" id="IPR009229">
    <property type="entry name" value="AgrD"/>
</dbReference>